<evidence type="ECO:0000256" key="4">
    <source>
        <dbReference type="PIRSR" id="PIRSR638970-1"/>
    </source>
</evidence>
<accession>A0A2U1ATN7</accession>
<protein>
    <submittedName>
        <fullName evidence="9">Chondroitin AC lyase</fullName>
    </submittedName>
</protein>
<dbReference type="InterPro" id="IPR038970">
    <property type="entry name" value="Lyase_8"/>
</dbReference>
<evidence type="ECO:0000256" key="2">
    <source>
        <dbReference type="ARBA" id="ARBA00022729"/>
    </source>
</evidence>
<evidence type="ECO:0000313" key="9">
    <source>
        <dbReference type="EMBL" id="PVY39799.1"/>
    </source>
</evidence>
<feature type="domain" description="Polysaccharide lyase family 8 C-terminal" evidence="7">
    <location>
        <begin position="758"/>
        <end position="812"/>
    </location>
</feature>
<dbReference type="Gene3D" id="2.70.98.10">
    <property type="match status" value="1"/>
</dbReference>
<keyword evidence="3 9" id="KW-0456">Lyase</keyword>
<evidence type="ECO:0000256" key="3">
    <source>
        <dbReference type="ARBA" id="ARBA00023239"/>
    </source>
</evidence>
<dbReference type="SUPFAM" id="SSF48230">
    <property type="entry name" value="Chondroitin AC/alginate lyase"/>
    <property type="match status" value="1"/>
</dbReference>
<feature type="chain" id="PRO_5015526818" evidence="5">
    <location>
        <begin position="22"/>
        <end position="844"/>
    </location>
</feature>
<dbReference type="Proteomes" id="UP000245959">
    <property type="component" value="Unassembled WGS sequence"/>
</dbReference>
<evidence type="ECO:0000259" key="6">
    <source>
        <dbReference type="Pfam" id="PF02278"/>
    </source>
</evidence>
<dbReference type="AlphaFoldDB" id="A0A2U1ATN7"/>
<keyword evidence="10" id="KW-1185">Reference proteome</keyword>
<feature type="active site" evidence="4">
    <location>
        <position position="395"/>
    </location>
</feature>
<feature type="signal peptide" evidence="5">
    <location>
        <begin position="1"/>
        <end position="21"/>
    </location>
</feature>
<organism evidence="9 10">
    <name type="scientific">Victivallis vadensis</name>
    <dbReference type="NCBI Taxonomy" id="172901"/>
    <lineage>
        <taxon>Bacteria</taxon>
        <taxon>Pseudomonadati</taxon>
        <taxon>Lentisphaerota</taxon>
        <taxon>Lentisphaeria</taxon>
        <taxon>Victivallales</taxon>
        <taxon>Victivallaceae</taxon>
        <taxon>Victivallis</taxon>
    </lineage>
</organism>
<dbReference type="RefSeq" id="WP_165833044.1">
    <property type="nucleotide sequence ID" value="NZ_CABMMC010000007.1"/>
</dbReference>
<dbReference type="InterPro" id="IPR012970">
    <property type="entry name" value="Lyase_8_alpha_N"/>
</dbReference>
<evidence type="ECO:0000313" key="10">
    <source>
        <dbReference type="Proteomes" id="UP000245959"/>
    </source>
</evidence>
<dbReference type="GeneID" id="78295856"/>
<dbReference type="EMBL" id="QEKH01000019">
    <property type="protein sequence ID" value="PVY39799.1"/>
    <property type="molecule type" value="Genomic_DNA"/>
</dbReference>
<evidence type="ECO:0000259" key="8">
    <source>
        <dbReference type="Pfam" id="PF08124"/>
    </source>
</evidence>
<feature type="active site" evidence="4">
    <location>
        <position position="449"/>
    </location>
</feature>
<dbReference type="PANTHER" id="PTHR38481">
    <property type="entry name" value="HYALURONATE LYASE"/>
    <property type="match status" value="1"/>
</dbReference>
<dbReference type="SUPFAM" id="SSF74650">
    <property type="entry name" value="Galactose mutarotase-like"/>
    <property type="match status" value="1"/>
</dbReference>
<feature type="domain" description="Polysaccharide lyase 8 N-terminal alpha-helical" evidence="8">
    <location>
        <begin position="210"/>
        <end position="477"/>
    </location>
</feature>
<dbReference type="InterPro" id="IPR003159">
    <property type="entry name" value="Lyase_8_central_dom"/>
</dbReference>
<dbReference type="GO" id="GO:0005975">
    <property type="term" value="P:carbohydrate metabolic process"/>
    <property type="evidence" value="ECO:0007669"/>
    <property type="project" value="InterPro"/>
</dbReference>
<feature type="active site" evidence="4">
    <location>
        <position position="386"/>
    </location>
</feature>
<proteinExistence type="inferred from homology"/>
<dbReference type="Gene3D" id="1.50.10.100">
    <property type="entry name" value="Chondroitin AC/alginate lyase"/>
    <property type="match status" value="1"/>
</dbReference>
<dbReference type="Gene3D" id="2.60.220.10">
    <property type="entry name" value="Polysaccharide lyase family 8-like, C-terminal"/>
    <property type="match status" value="1"/>
</dbReference>
<evidence type="ECO:0000256" key="5">
    <source>
        <dbReference type="SAM" id="SignalP"/>
    </source>
</evidence>
<dbReference type="GO" id="GO:0030246">
    <property type="term" value="F:carbohydrate binding"/>
    <property type="evidence" value="ECO:0007669"/>
    <property type="project" value="InterPro"/>
</dbReference>
<dbReference type="PANTHER" id="PTHR38481:SF1">
    <property type="entry name" value="HYALURONATE LYASE"/>
    <property type="match status" value="1"/>
</dbReference>
<dbReference type="Pfam" id="PF02278">
    <property type="entry name" value="Lyase_8"/>
    <property type="match status" value="1"/>
</dbReference>
<reference evidence="9 10" key="1">
    <citation type="submission" date="2018-04" db="EMBL/GenBank/DDBJ databases">
        <title>Genomic Encyclopedia of Type Strains, Phase IV (KMG-IV): sequencing the most valuable type-strain genomes for metagenomic binning, comparative biology and taxonomic classification.</title>
        <authorList>
            <person name="Goeker M."/>
        </authorList>
    </citation>
    <scope>NUCLEOTIDE SEQUENCE [LARGE SCALE GENOMIC DNA]</scope>
    <source>
        <strain evidence="9 10">DSM 14823</strain>
    </source>
</reference>
<dbReference type="InterPro" id="IPR011013">
    <property type="entry name" value="Gal_mutarotase_sf_dom"/>
</dbReference>
<keyword evidence="2 5" id="KW-0732">Signal</keyword>
<sequence length="844" mass="95180">MHRKIVFPLFVLLFTAFAAFAASQPQWKWRQSKYCRITEHAGKKLLTVAIPADAPEISRRNTADTPVGLTCFEGQPIEFSIRLRNSGISRPDNLHNGIKFQLYFRDGNGTERWTQAEIPHEPFPWRRFRFSERIPADATSGTLRLGLQGSSGNVEFDLDSLQIRPLDPELSPVPPTPEQIRECELIESRLRAGLPAQQPPPGPEVKKLLERQNGDGTFRDLDYSARNRSIWPAARHLKRTFELALARATPGHALYRDPAAGEAVRKAVAWWAERQPQNGNWWWNDMYVPKILGNILLLSPELFPDGPRRRAALNVCRQACFLSRYTGNNRVFIAANIFCRALLERNLPVMDRAAAVLSEEIRFAPAEHKTAWSFGGIRADGCYHQHGPQIQFGNYGGEFLANIAYWSNILKETHWELSPEQWRIMRHLTFNGFQWVLWRGRMDLLACGRQLGRNAAETKGERTLNAFAQLRNADPGDRAPYDAALRRNRDGENTLTGNRHFWNSDYMVHRRPTWYASVRMNSVRVRPIEDDTNWDNALGRYFSDGACLVMRSGREYENITACWDWTRLPGTTLPKTPVYTGEDARRFGLKIGGGDLPRWTHSRNWRQLGETGFVGGVTDGERGAAVYTQDLDGVRARKAWFFDRDAIYCLGSGITSTSPYEVATTVNSCLRNGEIQQGDGWFRHDGIGYRGENLKLTAGPRTGDWRYVEGGLTRPVPETKELFTLTVEHGVKPRNASYIYTILPGATPEETAGTPPGRVLRNTPECQAVEFADGVRAAIFYEPGRLDDFETDTPGVFLIGKGTVHAADPTGRHSSFTLKLNGVSRKVPLPAGEFAGQSVKIVLK</sequence>
<feature type="domain" description="Polysaccharide lyase family 8 central" evidence="6">
    <location>
        <begin position="498"/>
        <end position="746"/>
    </location>
</feature>
<name>A0A2U1ATN7_9BACT</name>
<dbReference type="InterPro" id="IPR004103">
    <property type="entry name" value="Lyase_8_C"/>
</dbReference>
<comment type="caution">
    <text evidence="9">The sequence shown here is derived from an EMBL/GenBank/DDBJ whole genome shotgun (WGS) entry which is preliminary data.</text>
</comment>
<dbReference type="SUPFAM" id="SSF49863">
    <property type="entry name" value="Hyaluronate lyase-like, C-terminal domain"/>
    <property type="match status" value="1"/>
</dbReference>
<dbReference type="GO" id="GO:0005576">
    <property type="term" value="C:extracellular region"/>
    <property type="evidence" value="ECO:0007669"/>
    <property type="project" value="InterPro"/>
</dbReference>
<gene>
    <name evidence="9" type="ORF">C8D82_11940</name>
</gene>
<dbReference type="Pfam" id="PF08124">
    <property type="entry name" value="Lyase_8_N"/>
    <property type="match status" value="1"/>
</dbReference>
<dbReference type="InterPro" id="IPR014718">
    <property type="entry name" value="GH-type_carb-bd"/>
</dbReference>
<dbReference type="InterPro" id="IPR011071">
    <property type="entry name" value="Lyase_8-like_C"/>
</dbReference>
<comment type="similarity">
    <text evidence="1">Belongs to the polysaccharide lyase 8 family.</text>
</comment>
<dbReference type="InterPro" id="IPR008929">
    <property type="entry name" value="Chondroitin_lyas"/>
</dbReference>
<dbReference type="Pfam" id="PF02884">
    <property type="entry name" value="Lyase_8_C"/>
    <property type="match status" value="1"/>
</dbReference>
<evidence type="ECO:0000259" key="7">
    <source>
        <dbReference type="Pfam" id="PF02884"/>
    </source>
</evidence>
<evidence type="ECO:0000256" key="1">
    <source>
        <dbReference type="ARBA" id="ARBA00006699"/>
    </source>
</evidence>
<dbReference type="GO" id="GO:0016837">
    <property type="term" value="F:carbon-oxygen lyase activity, acting on polysaccharides"/>
    <property type="evidence" value="ECO:0007669"/>
    <property type="project" value="UniProtKB-ARBA"/>
</dbReference>